<name>A0A9Q0H491_9MAGN</name>
<evidence type="ECO:0000313" key="1">
    <source>
        <dbReference type="EMBL" id="KAJ4958965.1"/>
    </source>
</evidence>
<comment type="caution">
    <text evidence="1">The sequence shown here is derived from an EMBL/GenBank/DDBJ whole genome shotgun (WGS) entry which is preliminary data.</text>
</comment>
<organism evidence="1 2">
    <name type="scientific">Protea cynaroides</name>
    <dbReference type="NCBI Taxonomy" id="273540"/>
    <lineage>
        <taxon>Eukaryota</taxon>
        <taxon>Viridiplantae</taxon>
        <taxon>Streptophyta</taxon>
        <taxon>Embryophyta</taxon>
        <taxon>Tracheophyta</taxon>
        <taxon>Spermatophyta</taxon>
        <taxon>Magnoliopsida</taxon>
        <taxon>Proteales</taxon>
        <taxon>Proteaceae</taxon>
        <taxon>Protea</taxon>
    </lineage>
</organism>
<sequence length="246" mass="28154">MTYLFRFKHSLDLLNVLKEALWTNLIILKHWSGDQKWSFENFQIWAQIHGLSVETMKPNVAPHLVNRCKQRYESEQAHINSHGCDPLSRCPQTNEQSDPHTSHVLQNPTFINAILQLVPQFSSITIDKPNPMDSSLENQFLQYTDESYETLELHPNKNIGHSDDLAIIAPVSQQFSNEGNVAWPTQNPAKRPHTELVKDDVDDGNYSHFLSEGPMVAGEISPTRHYESHKLELSRCQESLDNSCPE</sequence>
<dbReference type="Proteomes" id="UP001141806">
    <property type="component" value="Unassembled WGS sequence"/>
</dbReference>
<accession>A0A9Q0H491</accession>
<proteinExistence type="predicted"/>
<dbReference type="AlphaFoldDB" id="A0A9Q0H491"/>
<keyword evidence="2" id="KW-1185">Reference proteome</keyword>
<gene>
    <name evidence="1" type="ORF">NE237_026076</name>
</gene>
<reference evidence="1" key="1">
    <citation type="journal article" date="2023" name="Plant J.">
        <title>The genome of the king protea, Protea cynaroides.</title>
        <authorList>
            <person name="Chang J."/>
            <person name="Duong T.A."/>
            <person name="Schoeman C."/>
            <person name="Ma X."/>
            <person name="Roodt D."/>
            <person name="Barker N."/>
            <person name="Li Z."/>
            <person name="Van de Peer Y."/>
            <person name="Mizrachi E."/>
        </authorList>
    </citation>
    <scope>NUCLEOTIDE SEQUENCE</scope>
    <source>
        <tissue evidence="1">Young leaves</tissue>
    </source>
</reference>
<evidence type="ECO:0000313" key="2">
    <source>
        <dbReference type="Proteomes" id="UP001141806"/>
    </source>
</evidence>
<dbReference type="EMBL" id="JAMYWD010000010">
    <property type="protein sequence ID" value="KAJ4958965.1"/>
    <property type="molecule type" value="Genomic_DNA"/>
</dbReference>
<dbReference type="OrthoDB" id="1705899at2759"/>
<protein>
    <submittedName>
        <fullName evidence="1">Uncharacterized protein</fullName>
    </submittedName>
</protein>